<accession>A0A7G6T0Y2</accession>
<dbReference type="InterPro" id="IPR026349">
    <property type="entry name" value="CHP04255"/>
</dbReference>
<gene>
    <name evidence="1" type="ORF">HB778_30595</name>
</gene>
<dbReference type="NCBIfam" id="TIGR04255">
    <property type="entry name" value="sporadTIGR04255"/>
    <property type="match status" value="1"/>
</dbReference>
<dbReference type="AlphaFoldDB" id="A0A7G6T0Y2"/>
<sequence>MSRPAGLADFANPPLDEVVLGVQFVRHPEYNDLFAWRVREAFKAEFPNYSEVPRLDPRFEVFGGADTLASFQFNITQSEPSKRYWFIADDDSHLLQFQDDRFFLNWRRRPGNLYPRHEAVAAMFYRYLERLGSLYISDKVPFVVKQAEIAYINVIPMVEKTLLSDWLSIVNPTALNIEQLNANFSEVVFSRDGENPVARMYYEVGLFTSREVRRAIRLMLTYRGAPVENSSQSIVDFIAAGRERIVNRFCDITTEKAHRSWSRKQ</sequence>
<proteinExistence type="predicted"/>
<name>A0A7G6T0Y2_9HYPH</name>
<dbReference type="EMBL" id="CP050296">
    <property type="protein sequence ID" value="QND60414.1"/>
    <property type="molecule type" value="Genomic_DNA"/>
</dbReference>
<organism evidence="1 2">
    <name type="scientific">Mesorhizobium huakuii</name>
    <dbReference type="NCBI Taxonomy" id="28104"/>
    <lineage>
        <taxon>Bacteria</taxon>
        <taxon>Pseudomonadati</taxon>
        <taxon>Pseudomonadota</taxon>
        <taxon>Alphaproteobacteria</taxon>
        <taxon>Hyphomicrobiales</taxon>
        <taxon>Phyllobacteriaceae</taxon>
        <taxon>Mesorhizobium</taxon>
    </lineage>
</organism>
<dbReference type="Proteomes" id="UP000515465">
    <property type="component" value="Chromosome"/>
</dbReference>
<evidence type="ECO:0000313" key="1">
    <source>
        <dbReference type="EMBL" id="QND60414.1"/>
    </source>
</evidence>
<reference evidence="2" key="1">
    <citation type="journal article" date="2020" name="Mol. Plant Microbe">
        <title>Rhizobial microsymbionts of the narrowly endemic Oxytropis species growing in Kamchatka are characterized by significant genetic diversity and possess a set of genes that are associated with T3SS and T6SS secretion systems and can affect the development of symbiosis.</title>
        <authorList>
            <person name="Safronova V."/>
            <person name="Guro P."/>
            <person name="Sazanova A."/>
            <person name="Kuznetsova I."/>
            <person name="Belimov A."/>
            <person name="Yakubov V."/>
            <person name="Chirak E."/>
            <person name="Afonin A."/>
            <person name="Gogolev Y."/>
            <person name="Andronov E."/>
            <person name="Tikhonovich I."/>
        </authorList>
    </citation>
    <scope>NUCLEOTIDE SEQUENCE [LARGE SCALE GENOMIC DNA]</scope>
    <source>
        <strain evidence="2">583</strain>
    </source>
</reference>
<dbReference type="RefSeq" id="WP_183459315.1">
    <property type="nucleotide sequence ID" value="NZ_CP050296.1"/>
</dbReference>
<protein>
    <submittedName>
        <fullName evidence="1">TIGR04255 family protein</fullName>
    </submittedName>
</protein>
<evidence type="ECO:0000313" key="2">
    <source>
        <dbReference type="Proteomes" id="UP000515465"/>
    </source>
</evidence>